<reference evidence="2 3" key="1">
    <citation type="submission" date="2017-02" db="EMBL/GenBank/DDBJ databases">
        <title>Draft genome sequence of Haemophilus paracuniculus CCUG 43573 type strain.</title>
        <authorList>
            <person name="Engstrom-Jakobsson H."/>
            <person name="Salva-Serra F."/>
            <person name="Thorell K."/>
            <person name="Gonzales-Siles L."/>
            <person name="Karlsson R."/>
            <person name="Boulund F."/>
            <person name="Engstrand L."/>
            <person name="Kristiansson E."/>
            <person name="Moore E."/>
        </authorList>
    </citation>
    <scope>NUCLEOTIDE SEQUENCE [LARGE SCALE GENOMIC DNA]</scope>
    <source>
        <strain evidence="2 3">CCUG 43573</strain>
    </source>
</reference>
<evidence type="ECO:0000256" key="1">
    <source>
        <dbReference type="SAM" id="Phobius"/>
    </source>
</evidence>
<dbReference type="EMBL" id="MUYA01000007">
    <property type="protein sequence ID" value="OOR99316.1"/>
    <property type="molecule type" value="Genomic_DNA"/>
</dbReference>
<accession>A0A1T0ASF3</accession>
<evidence type="ECO:0008006" key="4">
    <source>
        <dbReference type="Google" id="ProtNLM"/>
    </source>
</evidence>
<keyword evidence="3" id="KW-1185">Reference proteome</keyword>
<dbReference type="RefSeq" id="WP_078236963.1">
    <property type="nucleotide sequence ID" value="NZ_MUYA01000007.1"/>
</dbReference>
<feature type="transmembrane region" description="Helical" evidence="1">
    <location>
        <begin position="50"/>
        <end position="74"/>
    </location>
</feature>
<keyword evidence="1" id="KW-0812">Transmembrane</keyword>
<dbReference type="Proteomes" id="UP000190867">
    <property type="component" value="Unassembled WGS sequence"/>
</dbReference>
<gene>
    <name evidence="2" type="ORF">B0187_06045</name>
</gene>
<evidence type="ECO:0000313" key="3">
    <source>
        <dbReference type="Proteomes" id="UP000190867"/>
    </source>
</evidence>
<protein>
    <recommendedName>
        <fullName evidence="4">YceK/YidQ family lipoprotein</fullName>
    </recommendedName>
</protein>
<dbReference type="STRING" id="734.B0187_06045"/>
<name>A0A1T0ASF3_9PAST</name>
<proteinExistence type="predicted"/>
<organism evidence="2 3">
    <name type="scientific">Haemophilus paracuniculus</name>
    <dbReference type="NCBI Taxonomy" id="734"/>
    <lineage>
        <taxon>Bacteria</taxon>
        <taxon>Pseudomonadati</taxon>
        <taxon>Pseudomonadota</taxon>
        <taxon>Gammaproteobacteria</taxon>
        <taxon>Pasteurellales</taxon>
        <taxon>Pasteurellaceae</taxon>
        <taxon>Haemophilus</taxon>
    </lineage>
</organism>
<comment type="caution">
    <text evidence="2">The sequence shown here is derived from an EMBL/GenBank/DDBJ whole genome shotgun (WGS) entry which is preliminary data.</text>
</comment>
<keyword evidence="1" id="KW-1133">Transmembrane helix</keyword>
<sequence>MLKTWLKLTLLAVFCLNLTACGTIVSLSNGDYSVYAGVGKDFEVMQQGEIVGVLAVIDLPLSFVLDTLMLPVTLSK</sequence>
<dbReference type="OrthoDB" id="5690831at2"/>
<keyword evidence="1" id="KW-0472">Membrane</keyword>
<dbReference type="InterPro" id="IPR010780">
    <property type="entry name" value="DUF1375"/>
</dbReference>
<dbReference type="Pfam" id="PF07119">
    <property type="entry name" value="DUF1375"/>
    <property type="match status" value="1"/>
</dbReference>
<evidence type="ECO:0000313" key="2">
    <source>
        <dbReference type="EMBL" id="OOR99316.1"/>
    </source>
</evidence>
<dbReference type="AlphaFoldDB" id="A0A1T0ASF3"/>